<keyword evidence="2" id="KW-1003">Cell membrane</keyword>
<evidence type="ECO:0000256" key="4">
    <source>
        <dbReference type="ARBA" id="ARBA00022989"/>
    </source>
</evidence>
<feature type="transmembrane region" description="Helical" evidence="6">
    <location>
        <begin position="135"/>
        <end position="162"/>
    </location>
</feature>
<dbReference type="Pfam" id="PF22571">
    <property type="entry name" value="LiaI-LiaF-TM_PspC"/>
    <property type="match status" value="1"/>
</dbReference>
<dbReference type="AlphaFoldDB" id="A0A0D5YPM3"/>
<keyword evidence="5 6" id="KW-0472">Membrane</keyword>
<dbReference type="RefSeq" id="WP_045800729.1">
    <property type="nucleotide sequence ID" value="NZ_CP011071.1"/>
</dbReference>
<dbReference type="PANTHER" id="PTHR33885">
    <property type="entry name" value="PHAGE SHOCK PROTEIN C"/>
    <property type="match status" value="1"/>
</dbReference>
<feature type="transmembrane region" description="Helical" evidence="6">
    <location>
        <begin position="236"/>
        <end position="262"/>
    </location>
</feature>
<evidence type="ECO:0000256" key="2">
    <source>
        <dbReference type="ARBA" id="ARBA00022475"/>
    </source>
</evidence>
<evidence type="ECO:0000313" key="11">
    <source>
        <dbReference type="Proteomes" id="UP000032726"/>
    </source>
</evidence>
<evidence type="ECO:0000256" key="1">
    <source>
        <dbReference type="ARBA" id="ARBA00004162"/>
    </source>
</evidence>
<dbReference type="STRING" id="516051.VC82_200"/>
<feature type="transmembrane region" description="Helical" evidence="6">
    <location>
        <begin position="282"/>
        <end position="306"/>
    </location>
</feature>
<dbReference type="Pfam" id="PF04024">
    <property type="entry name" value="PspC"/>
    <property type="match status" value="1"/>
</dbReference>
<evidence type="ECO:0000259" key="7">
    <source>
        <dbReference type="Pfam" id="PF04024"/>
    </source>
</evidence>
<dbReference type="InterPro" id="IPR052027">
    <property type="entry name" value="PspC"/>
</dbReference>
<dbReference type="KEGG" id="mlt:VC82_200"/>
<dbReference type="InterPro" id="IPR007168">
    <property type="entry name" value="Phageshock_PspC_N"/>
</dbReference>
<keyword evidence="4 6" id="KW-1133">Transmembrane helix</keyword>
<dbReference type="InterPro" id="IPR054319">
    <property type="entry name" value="PspC-rel_ToastRack"/>
</dbReference>
<reference evidence="10 11" key="1">
    <citation type="submission" date="2015-03" db="EMBL/GenBank/DDBJ databases">
        <title>Complete genome sequence of Muricauda lutaonensis CC-HSB-11T, isolated from a coastal hot spring.</title>
        <authorList>
            <person name="Kim K.M."/>
        </authorList>
    </citation>
    <scope>NUCLEOTIDE SEQUENCE [LARGE SCALE GENOMIC DNA]</scope>
    <source>
        <strain evidence="10 11">CC-HSB-11</strain>
    </source>
</reference>
<keyword evidence="11" id="KW-1185">Reference proteome</keyword>
<dbReference type="HOGENOM" id="CLU_017085_0_0_10"/>
<evidence type="ECO:0000259" key="9">
    <source>
        <dbReference type="Pfam" id="PF22744"/>
    </source>
</evidence>
<sequence>MNKTVNINLANTFFHIDEEAYNKLRRYLEAIKRSFAGTTGSDEIIADIEARIAELFLEKLEHDRQVITQREVDAVIEVMGQPEDYMVDEDIFEDQPREKTTANSRSVKKLYRDIDHKYIGGVCAGLEHYLGVDALWIRIVFILLAIFSGFGLVAYILLWILVPEAATTSQKLDMTGEPINISNIERKVKEGFDDVADKVKSVDYEKVGNKVKSGSKTFFDTIGDIIMFLFKVFGKFVGILLIIIGAATLIGLFIGLFTVGIVDVVHFPGVDFFDIINTSGEPVWLASILMFFAIGIPFFFLLYLGLKILVNNLKSIGNIAKFSLLGLWLISIGTLIVLGIRQAAEFATVGSSTVKEEFVLTGETDTLYIKMNERDRQYDSKTVHFGDMKLWYGDNDEAVLLSDDVRFDIKQSEDSLLRINIRKDSHGSTFKAARERAEAVRYNYGVSGNQIILDDHLTTDTSNKARQQEVRVTVYVPAGKVISFDRSTKGHVGRSTKNDRNLYRSSIVDYLWTMGRDGELKCLDCPIDLNNDDHDDRGRIIINEDEVDIDLKDGDDSFKMKIDEDGVEIKAQDNDEERVNIDIDSDRNSIKIKAKDGDTTLTKTIVKY</sequence>
<keyword evidence="3 6" id="KW-0812">Transmembrane</keyword>
<dbReference type="PATRIC" id="fig|516051.4.peg.206"/>
<proteinExistence type="predicted"/>
<feature type="transmembrane region" description="Helical" evidence="6">
    <location>
        <begin position="318"/>
        <end position="340"/>
    </location>
</feature>
<feature type="domain" description="PspC-related transmembrane region" evidence="8">
    <location>
        <begin position="204"/>
        <end position="346"/>
    </location>
</feature>
<feature type="domain" description="Phage shock protein PspC N-terminal" evidence="7">
    <location>
        <begin position="108"/>
        <end position="165"/>
    </location>
</feature>
<evidence type="ECO:0000256" key="6">
    <source>
        <dbReference type="SAM" id="Phobius"/>
    </source>
</evidence>
<dbReference type="OrthoDB" id="5772680at2"/>
<comment type="subcellular location">
    <subcellularLocation>
        <location evidence="1">Cell membrane</location>
        <topology evidence="1">Single-pass membrane protein</topology>
    </subcellularLocation>
</comment>
<accession>A0A0D5YPM3</accession>
<dbReference type="Pfam" id="PF22744">
    <property type="entry name" value="Toast-rack_PspC-Cterm"/>
    <property type="match status" value="1"/>
</dbReference>
<name>A0A0D5YPM3_9FLAO</name>
<evidence type="ECO:0000256" key="5">
    <source>
        <dbReference type="ARBA" id="ARBA00023136"/>
    </source>
</evidence>
<gene>
    <name evidence="10" type="ORF">VC82_200</name>
</gene>
<dbReference type="Proteomes" id="UP000032726">
    <property type="component" value="Chromosome"/>
</dbReference>
<organism evidence="10 11">
    <name type="scientific">Flagellimonas lutaonensis</name>
    <dbReference type="NCBI Taxonomy" id="516051"/>
    <lineage>
        <taxon>Bacteria</taxon>
        <taxon>Pseudomonadati</taxon>
        <taxon>Bacteroidota</taxon>
        <taxon>Flavobacteriia</taxon>
        <taxon>Flavobacteriales</taxon>
        <taxon>Flavobacteriaceae</taxon>
        <taxon>Flagellimonas</taxon>
    </lineage>
</organism>
<dbReference type="GO" id="GO:0005886">
    <property type="term" value="C:plasma membrane"/>
    <property type="evidence" value="ECO:0007669"/>
    <property type="project" value="UniProtKB-SubCell"/>
</dbReference>
<evidence type="ECO:0000256" key="3">
    <source>
        <dbReference type="ARBA" id="ARBA00022692"/>
    </source>
</evidence>
<dbReference type="EMBL" id="CP011071">
    <property type="protein sequence ID" value="AKA33889.1"/>
    <property type="molecule type" value="Genomic_DNA"/>
</dbReference>
<evidence type="ECO:0000313" key="10">
    <source>
        <dbReference type="EMBL" id="AKA33889.1"/>
    </source>
</evidence>
<protein>
    <submittedName>
        <fullName evidence="10">Phage shock protein C, PspC</fullName>
    </submittedName>
</protein>
<feature type="domain" description="PspC-related ToastRack" evidence="9">
    <location>
        <begin position="394"/>
        <end position="526"/>
    </location>
</feature>
<dbReference type="InterPro" id="IPR054321">
    <property type="entry name" value="PspC-rel_TM"/>
</dbReference>
<evidence type="ECO:0000259" key="8">
    <source>
        <dbReference type="Pfam" id="PF22571"/>
    </source>
</evidence>
<dbReference type="PANTHER" id="PTHR33885:SF3">
    <property type="entry name" value="PHAGE SHOCK PROTEIN C"/>
    <property type="match status" value="1"/>
</dbReference>